<protein>
    <submittedName>
        <fullName evidence="3">6-phospho-3-hexuloisomerase</fullName>
        <ecNumber evidence="3">5.3.1.27</ecNumber>
    </submittedName>
</protein>
<evidence type="ECO:0000313" key="3">
    <source>
        <dbReference type="EMBL" id="MBP1950495.1"/>
    </source>
</evidence>
<dbReference type="Gene3D" id="3.40.50.10490">
    <property type="entry name" value="Glucose-6-phosphate isomerase like protein, domain 1"/>
    <property type="match status" value="1"/>
</dbReference>
<dbReference type="RefSeq" id="WP_209481971.1">
    <property type="nucleotide sequence ID" value="NZ_JAGGKK010000023.1"/>
</dbReference>
<dbReference type="InterPro" id="IPR017552">
    <property type="entry name" value="PHI/rmpB"/>
</dbReference>
<organism evidence="3 4">
    <name type="scientific">Virgibacillus litoralis</name>
    <dbReference type="NCBI Taxonomy" id="578221"/>
    <lineage>
        <taxon>Bacteria</taxon>
        <taxon>Bacillati</taxon>
        <taxon>Bacillota</taxon>
        <taxon>Bacilli</taxon>
        <taxon>Bacillales</taxon>
        <taxon>Bacillaceae</taxon>
        <taxon>Virgibacillus</taxon>
    </lineage>
</organism>
<accession>A0ABS4HHT8</accession>
<dbReference type="PROSITE" id="PS51464">
    <property type="entry name" value="SIS"/>
    <property type="match status" value="1"/>
</dbReference>
<dbReference type="EC" id="5.3.1.27" evidence="3"/>
<comment type="caution">
    <text evidence="3">The sequence shown here is derived from an EMBL/GenBank/DDBJ whole genome shotgun (WGS) entry which is preliminary data.</text>
</comment>
<evidence type="ECO:0000313" key="4">
    <source>
        <dbReference type="Proteomes" id="UP001519328"/>
    </source>
</evidence>
<sequence length="183" mass="20178">MKKTHLKILEELKQVAEQLDDNQIESFSNKLNKAERIFVAGEGRSGLMGKAFAMRLMHAGYDVFVKGETITPSIQKNDVLVEISGSGNSTSLLSAAQQVKKSGATLLLVTTAPDSELGHLADETIRVPAATKLRRPKEPVTIQPMGNQFDQSVHILLDAVVISLTQSRDDINHYMKEQHENLD</sequence>
<keyword evidence="4" id="KW-1185">Reference proteome</keyword>
<name>A0ABS4HHT8_9BACI</name>
<dbReference type="PANTHER" id="PTHR43443:SF1">
    <property type="entry name" value="3-HEXULOSE-6-PHOSPHATE ISOMERASE"/>
    <property type="match status" value="1"/>
</dbReference>
<reference evidence="3 4" key="1">
    <citation type="submission" date="2021-03" db="EMBL/GenBank/DDBJ databases">
        <title>Genomic Encyclopedia of Type Strains, Phase IV (KMG-IV): sequencing the most valuable type-strain genomes for metagenomic binning, comparative biology and taxonomic classification.</title>
        <authorList>
            <person name="Goeker M."/>
        </authorList>
    </citation>
    <scope>NUCLEOTIDE SEQUENCE [LARGE SCALE GENOMIC DNA]</scope>
    <source>
        <strain evidence="3 4">DSM 21085</strain>
    </source>
</reference>
<feature type="domain" description="SIS" evidence="2">
    <location>
        <begin position="27"/>
        <end position="170"/>
    </location>
</feature>
<dbReference type="SUPFAM" id="SSF53697">
    <property type="entry name" value="SIS domain"/>
    <property type="match status" value="1"/>
</dbReference>
<evidence type="ECO:0000259" key="2">
    <source>
        <dbReference type="PROSITE" id="PS51464"/>
    </source>
</evidence>
<dbReference type="NCBIfam" id="TIGR03127">
    <property type="entry name" value="RuMP_HxlB"/>
    <property type="match status" value="1"/>
</dbReference>
<dbReference type="InterPro" id="IPR046348">
    <property type="entry name" value="SIS_dom_sf"/>
</dbReference>
<dbReference type="GO" id="GO:0043800">
    <property type="term" value="F:6-phospho-3-hexuloisomerase activity"/>
    <property type="evidence" value="ECO:0007669"/>
    <property type="project" value="UniProtKB-EC"/>
</dbReference>
<dbReference type="InterPro" id="IPR001347">
    <property type="entry name" value="SIS_dom"/>
</dbReference>
<keyword evidence="3" id="KW-0413">Isomerase</keyword>
<dbReference type="CDD" id="cd05005">
    <property type="entry name" value="SIS_PHI"/>
    <property type="match status" value="1"/>
</dbReference>
<evidence type="ECO:0000256" key="1">
    <source>
        <dbReference type="ARBA" id="ARBA00009235"/>
    </source>
</evidence>
<proteinExistence type="inferred from homology"/>
<gene>
    <name evidence="3" type="ORF">J2Z82_003454</name>
</gene>
<dbReference type="PANTHER" id="PTHR43443">
    <property type="entry name" value="3-HEXULOSE-6-PHOSPHATE ISOMERASE"/>
    <property type="match status" value="1"/>
</dbReference>
<dbReference type="Proteomes" id="UP001519328">
    <property type="component" value="Unassembled WGS sequence"/>
</dbReference>
<comment type="similarity">
    <text evidence="1">Belongs to the SIS family. PHI subfamily.</text>
</comment>
<dbReference type="Pfam" id="PF01380">
    <property type="entry name" value="SIS"/>
    <property type="match status" value="1"/>
</dbReference>
<dbReference type="EMBL" id="JAGGKK010000023">
    <property type="protein sequence ID" value="MBP1950495.1"/>
    <property type="molecule type" value="Genomic_DNA"/>
</dbReference>